<dbReference type="Gene3D" id="3.40.50.1820">
    <property type="entry name" value="alpha/beta hydrolase"/>
    <property type="match status" value="1"/>
</dbReference>
<evidence type="ECO:0000313" key="3">
    <source>
        <dbReference type="Proteomes" id="UP000192333"/>
    </source>
</evidence>
<dbReference type="PANTHER" id="PTHR46623:SF7">
    <property type="entry name" value="CARBOXYMETHYLENEBUTENOLIDASE"/>
    <property type="match status" value="1"/>
</dbReference>
<accession>A0A1W2H5L6</accession>
<dbReference type="RefSeq" id="WP_084120888.1">
    <property type="nucleotide sequence ID" value="NZ_LT838813.1"/>
</dbReference>
<dbReference type="InterPro" id="IPR029058">
    <property type="entry name" value="AB_hydrolase_fold"/>
</dbReference>
<dbReference type="GO" id="GO:0016787">
    <property type="term" value="F:hydrolase activity"/>
    <property type="evidence" value="ECO:0007669"/>
    <property type="project" value="InterPro"/>
</dbReference>
<dbReference type="Pfam" id="PF01738">
    <property type="entry name" value="DLH"/>
    <property type="match status" value="1"/>
</dbReference>
<reference evidence="3" key="1">
    <citation type="submission" date="2017-04" db="EMBL/GenBank/DDBJ databases">
        <authorList>
            <person name="Varghese N."/>
            <person name="Submissions S."/>
        </authorList>
    </citation>
    <scope>NUCLEOTIDE SEQUENCE [LARGE SCALE GENOMIC DNA]</scope>
    <source>
        <strain evidence="3">DSM 16537</strain>
    </source>
</reference>
<evidence type="ECO:0000313" key="2">
    <source>
        <dbReference type="EMBL" id="SMD44054.1"/>
    </source>
</evidence>
<organism evidence="2 3">
    <name type="scientific">Aquiflexum balticum DSM 16537</name>
    <dbReference type="NCBI Taxonomy" id="758820"/>
    <lineage>
        <taxon>Bacteria</taxon>
        <taxon>Pseudomonadati</taxon>
        <taxon>Bacteroidota</taxon>
        <taxon>Cytophagia</taxon>
        <taxon>Cytophagales</taxon>
        <taxon>Cyclobacteriaceae</taxon>
        <taxon>Aquiflexum</taxon>
    </lineage>
</organism>
<proteinExistence type="predicted"/>
<dbReference type="AlphaFoldDB" id="A0A1W2H5L6"/>
<sequence length="290" mass="32273">MYKILIYFNLIIFSLIGWKVISSNPVVVSDEITICHTNTGPSEMIAFLDDPKFVAFHPAPIPFDFNPIGEMVSFPAQDGKEAKGYFLKAKDPSDNWLFVYQEWWGLNDNIKEESEKFFNDLGGKVNVLALDMYDGNVTANPQEAMGFMRGTDEKRLENIVLAGKNFAGKDAKIANVGWCFGGSWSLKSALLLGNQNVGSVIYYGMPVRDVEQLKKLNSDVLGLFATEQNISKAVIEEFAIAMDKAGKELEFKIFPAVHGFANPSNPKHDPELTEEAYGMALGYLKGKFLN</sequence>
<dbReference type="OrthoDB" id="9787933at2"/>
<feature type="domain" description="Dienelactone hydrolase" evidence="1">
    <location>
        <begin position="85"/>
        <end position="285"/>
    </location>
</feature>
<dbReference type="PANTHER" id="PTHR46623">
    <property type="entry name" value="CARBOXYMETHYLENEBUTENOLIDASE-RELATED"/>
    <property type="match status" value="1"/>
</dbReference>
<gene>
    <name evidence="2" type="ORF">SAMN00777080_2669</name>
</gene>
<dbReference type="InterPro" id="IPR051049">
    <property type="entry name" value="Dienelactone_hydrolase-like"/>
</dbReference>
<dbReference type="EMBL" id="LT838813">
    <property type="protein sequence ID" value="SMD44054.1"/>
    <property type="molecule type" value="Genomic_DNA"/>
</dbReference>
<protein>
    <submittedName>
        <fullName evidence="2">Carboxymethylenebutenolidase</fullName>
    </submittedName>
</protein>
<dbReference type="SUPFAM" id="SSF53474">
    <property type="entry name" value="alpha/beta-Hydrolases"/>
    <property type="match status" value="1"/>
</dbReference>
<keyword evidence="3" id="KW-1185">Reference proteome</keyword>
<dbReference type="InterPro" id="IPR002925">
    <property type="entry name" value="Dienelactn_hydro"/>
</dbReference>
<name>A0A1W2H5L6_9BACT</name>
<dbReference type="STRING" id="758820.SAMN00777080_2669"/>
<dbReference type="Proteomes" id="UP000192333">
    <property type="component" value="Chromosome I"/>
</dbReference>
<evidence type="ECO:0000259" key="1">
    <source>
        <dbReference type="Pfam" id="PF01738"/>
    </source>
</evidence>